<proteinExistence type="predicted"/>
<dbReference type="EMBL" id="JJRY01000051">
    <property type="protein sequence ID" value="KEF35820.1"/>
    <property type="molecule type" value="Genomic_DNA"/>
</dbReference>
<keyword evidence="1" id="KW-0732">Signal</keyword>
<dbReference type="SUPFAM" id="SSF55383">
    <property type="entry name" value="Copper amine oxidase, domain N"/>
    <property type="match status" value="2"/>
</dbReference>
<comment type="caution">
    <text evidence="3">The sequence shown here is derived from an EMBL/GenBank/DDBJ whole genome shotgun (WGS) entry which is preliminary data.</text>
</comment>
<dbReference type="AlphaFoldDB" id="A0A072NRI8"/>
<name>A0A072NRI8_SCHAZ</name>
<dbReference type="OrthoDB" id="9785345at2"/>
<accession>A0A072NRI8</accession>
<reference evidence="3 4" key="1">
    <citation type="submission" date="2014-04" db="EMBL/GenBank/DDBJ databases">
        <title>Draft genome sequence of Bacillus azotoformans MEV2011, a (co-) denitrifying strain unable to grow in the presence of oxygen.</title>
        <authorList>
            <person name="Nielsen M."/>
            <person name="Schreiber L."/>
            <person name="Finster K."/>
            <person name="Schramm A."/>
        </authorList>
    </citation>
    <scope>NUCLEOTIDE SEQUENCE [LARGE SCALE GENOMIC DNA]</scope>
    <source>
        <strain evidence="3 4">MEV2011</strain>
    </source>
</reference>
<dbReference type="Proteomes" id="UP000027936">
    <property type="component" value="Unassembled WGS sequence"/>
</dbReference>
<evidence type="ECO:0000259" key="2">
    <source>
        <dbReference type="Pfam" id="PF07833"/>
    </source>
</evidence>
<feature type="chain" id="PRO_5001682849" evidence="1">
    <location>
        <begin position="36"/>
        <end position="757"/>
    </location>
</feature>
<evidence type="ECO:0000256" key="1">
    <source>
        <dbReference type="SAM" id="SignalP"/>
    </source>
</evidence>
<dbReference type="Pfam" id="PF07833">
    <property type="entry name" value="Cu_amine_oxidN1"/>
    <property type="match status" value="1"/>
</dbReference>
<evidence type="ECO:0000313" key="3">
    <source>
        <dbReference type="EMBL" id="KEF35820.1"/>
    </source>
</evidence>
<protein>
    <submittedName>
        <fullName evidence="3">Copper amine oxidase family protein</fullName>
    </submittedName>
</protein>
<dbReference type="InterPro" id="IPR036582">
    <property type="entry name" value="Mao_N_sf"/>
</dbReference>
<feature type="signal peptide" evidence="1">
    <location>
        <begin position="1"/>
        <end position="35"/>
    </location>
</feature>
<dbReference type="RefSeq" id="WP_051678398.1">
    <property type="nucleotide sequence ID" value="NZ_JJRY01000051.1"/>
</dbReference>
<dbReference type="Gene3D" id="3.30.457.10">
    <property type="entry name" value="Copper amine oxidase-like, N-terminal domain"/>
    <property type="match status" value="2"/>
</dbReference>
<sequence length="757" mass="80298">MSKQPTMKKVLNVMTTAALVGGVVAPIVAPISADAANSTNLVDKVLHVDNDYKTGDTASNHIIIKEDDVQFKDGETFRLTLPSGVKWLKEDVYKNGSKIDKNGNIFASDDSQAPANHLRIVSVTDNDMELEFNGMSDAADSFTIPMFFEVDGAEGELKVSLDAKGSTLTSGQYTFAIVSAGKTATTVSEVKTIGDGDEIGTIRIDELALKSMEQGKVTLTLPAKFKWATQPTVTIGNKTVNATDITLNDNKLTIQVGDGVLSTEKLNTIYISGLKIDADKNAAYGDIEVQVSGDGITDQDIIVAKYADYSSEVSVKDEVPTLLAGRNNTDTKDLKTAEVLIKEEVAGSWLSNRDVQIEFPSWVKVVGYEISGVKGFAAGAEDALKAKFNTEIKGDSNEIELNNLPGQAAGKTREFKVKFYVSTKADAAGDITAKFSGKAGIDGEVVVAKAVAPVNVDIAKANVKTGIKNQAIGNVTLTEAAKGALVKDGKVELRLTDGVKFSEKPTVKVVEGNLDIDKDSINAENGVLSFRVKSESTRASKIEISGVKLDLDRAVAQGDIEVEVGGSALVQNADLAGSTATAFTSANNQIGHKPFDSFDLTGSSIEVGEFDKNYVAKKAIATVVTPADGNARVGDVVFTVGKTTYTEAGVEQTMDVAPFIEASRTYLPVRYVAKSVGVEGSKILWDEATRQVTIIKDGQIAQLTIGSNILTLNGAKITMDTKAKVVNGRTVLPLRAVATALGANVAWNEADQTVTVK</sequence>
<evidence type="ECO:0000313" key="4">
    <source>
        <dbReference type="Proteomes" id="UP000027936"/>
    </source>
</evidence>
<dbReference type="PATRIC" id="fig|1348973.3.peg.4864"/>
<feature type="domain" description="Copper amine oxidase-like N-terminal" evidence="2">
    <location>
        <begin position="649"/>
        <end position="756"/>
    </location>
</feature>
<dbReference type="InterPro" id="IPR012854">
    <property type="entry name" value="Cu_amine_oxidase-like_N"/>
</dbReference>
<organism evidence="3 4">
    <name type="scientific">Schinkia azotoformans MEV2011</name>
    <dbReference type="NCBI Taxonomy" id="1348973"/>
    <lineage>
        <taxon>Bacteria</taxon>
        <taxon>Bacillati</taxon>
        <taxon>Bacillota</taxon>
        <taxon>Bacilli</taxon>
        <taxon>Bacillales</taxon>
        <taxon>Bacillaceae</taxon>
        <taxon>Calidifontibacillus/Schinkia group</taxon>
        <taxon>Schinkia</taxon>
    </lineage>
</organism>
<gene>
    <name evidence="3" type="ORF">M670_05017</name>
</gene>